<name>A0A4C1THN0_EUMVA</name>
<feature type="compositionally biased region" description="Pro residues" evidence="1">
    <location>
        <begin position="100"/>
        <end position="110"/>
    </location>
</feature>
<reference evidence="2 3" key="1">
    <citation type="journal article" date="2019" name="Commun. Biol.">
        <title>The bagworm genome reveals a unique fibroin gene that provides high tensile strength.</title>
        <authorList>
            <person name="Kono N."/>
            <person name="Nakamura H."/>
            <person name="Ohtoshi R."/>
            <person name="Tomita M."/>
            <person name="Numata K."/>
            <person name="Arakawa K."/>
        </authorList>
    </citation>
    <scope>NUCLEOTIDE SEQUENCE [LARGE SCALE GENOMIC DNA]</scope>
</reference>
<sequence>MQPSPRPMTCAAAQSICRRIKRDQRTSAIYFAFPYRCPRAVANKAGRLFKNHYVPTTVCVLINLEVEPIGALSVRRRLTLHNSQRPPLGVAWRSRHGRPFPAPSRPTPRA</sequence>
<dbReference type="Proteomes" id="UP000299102">
    <property type="component" value="Unassembled WGS sequence"/>
</dbReference>
<evidence type="ECO:0000313" key="2">
    <source>
        <dbReference type="EMBL" id="GBP14029.1"/>
    </source>
</evidence>
<dbReference type="AlphaFoldDB" id="A0A4C1THN0"/>
<gene>
    <name evidence="2" type="ORF">EVAR_102714_1</name>
</gene>
<proteinExistence type="predicted"/>
<comment type="caution">
    <text evidence="2">The sequence shown here is derived from an EMBL/GenBank/DDBJ whole genome shotgun (WGS) entry which is preliminary data.</text>
</comment>
<keyword evidence="3" id="KW-1185">Reference proteome</keyword>
<evidence type="ECO:0000313" key="3">
    <source>
        <dbReference type="Proteomes" id="UP000299102"/>
    </source>
</evidence>
<dbReference type="EMBL" id="BGZK01000061">
    <property type="protein sequence ID" value="GBP14029.1"/>
    <property type="molecule type" value="Genomic_DNA"/>
</dbReference>
<evidence type="ECO:0000256" key="1">
    <source>
        <dbReference type="SAM" id="MobiDB-lite"/>
    </source>
</evidence>
<protein>
    <submittedName>
        <fullName evidence="2">Uncharacterized protein</fullName>
    </submittedName>
</protein>
<organism evidence="2 3">
    <name type="scientific">Eumeta variegata</name>
    <name type="common">Bagworm moth</name>
    <name type="synonym">Eumeta japonica</name>
    <dbReference type="NCBI Taxonomy" id="151549"/>
    <lineage>
        <taxon>Eukaryota</taxon>
        <taxon>Metazoa</taxon>
        <taxon>Ecdysozoa</taxon>
        <taxon>Arthropoda</taxon>
        <taxon>Hexapoda</taxon>
        <taxon>Insecta</taxon>
        <taxon>Pterygota</taxon>
        <taxon>Neoptera</taxon>
        <taxon>Endopterygota</taxon>
        <taxon>Lepidoptera</taxon>
        <taxon>Glossata</taxon>
        <taxon>Ditrysia</taxon>
        <taxon>Tineoidea</taxon>
        <taxon>Psychidae</taxon>
        <taxon>Oiketicinae</taxon>
        <taxon>Eumeta</taxon>
    </lineage>
</organism>
<feature type="region of interest" description="Disordered" evidence="1">
    <location>
        <begin position="85"/>
        <end position="110"/>
    </location>
</feature>
<accession>A0A4C1THN0</accession>